<evidence type="ECO:0000313" key="8">
    <source>
        <dbReference type="EMBL" id="MFC5727803.1"/>
    </source>
</evidence>
<dbReference type="EMBL" id="JBHSNS010000001">
    <property type="protein sequence ID" value="MFC5727803.1"/>
    <property type="molecule type" value="Genomic_DNA"/>
</dbReference>
<evidence type="ECO:0000259" key="6">
    <source>
        <dbReference type="Pfam" id="PF04542"/>
    </source>
</evidence>
<gene>
    <name evidence="8" type="ORF">ACFPQB_02655</name>
</gene>
<reference evidence="9" key="1">
    <citation type="journal article" date="2019" name="Int. J. Syst. Evol. Microbiol.">
        <title>The Global Catalogue of Microorganisms (GCM) 10K type strain sequencing project: providing services to taxonomists for standard genome sequencing and annotation.</title>
        <authorList>
            <consortium name="The Broad Institute Genomics Platform"/>
            <consortium name="The Broad Institute Genome Sequencing Center for Infectious Disease"/>
            <person name="Wu L."/>
            <person name="Ma J."/>
        </authorList>
    </citation>
    <scope>NUCLEOTIDE SEQUENCE [LARGE SCALE GENOMIC DNA]</scope>
    <source>
        <strain evidence="9">YIM 94188</strain>
    </source>
</reference>
<dbReference type="RefSeq" id="WP_136436255.1">
    <property type="nucleotide sequence ID" value="NZ_JBHSNS010000001.1"/>
</dbReference>
<dbReference type="CDD" id="cd06171">
    <property type="entry name" value="Sigma70_r4"/>
    <property type="match status" value="1"/>
</dbReference>
<dbReference type="Proteomes" id="UP001596072">
    <property type="component" value="Unassembled WGS sequence"/>
</dbReference>
<evidence type="ECO:0000259" key="7">
    <source>
        <dbReference type="Pfam" id="PF08281"/>
    </source>
</evidence>
<keyword evidence="4" id="KW-0238">DNA-binding</keyword>
<protein>
    <submittedName>
        <fullName evidence="8">RNA polymerase sigma factor</fullName>
    </submittedName>
</protein>
<dbReference type="InterPro" id="IPR036388">
    <property type="entry name" value="WH-like_DNA-bd_sf"/>
</dbReference>
<accession>A0ABW0ZFC9</accession>
<keyword evidence="9" id="KW-1185">Reference proteome</keyword>
<evidence type="ECO:0000256" key="5">
    <source>
        <dbReference type="ARBA" id="ARBA00023163"/>
    </source>
</evidence>
<dbReference type="InterPro" id="IPR007627">
    <property type="entry name" value="RNA_pol_sigma70_r2"/>
</dbReference>
<dbReference type="Pfam" id="PF08281">
    <property type="entry name" value="Sigma70_r4_2"/>
    <property type="match status" value="1"/>
</dbReference>
<dbReference type="InterPro" id="IPR013325">
    <property type="entry name" value="RNA_pol_sigma_r2"/>
</dbReference>
<evidence type="ECO:0000256" key="1">
    <source>
        <dbReference type="ARBA" id="ARBA00010641"/>
    </source>
</evidence>
<comment type="similarity">
    <text evidence="1">Belongs to the sigma-70 factor family. ECF subfamily.</text>
</comment>
<dbReference type="Pfam" id="PF04542">
    <property type="entry name" value="Sigma70_r2"/>
    <property type="match status" value="1"/>
</dbReference>
<feature type="domain" description="RNA polymerase sigma-70 region 2" evidence="6">
    <location>
        <begin position="22"/>
        <end position="87"/>
    </location>
</feature>
<dbReference type="SUPFAM" id="SSF88659">
    <property type="entry name" value="Sigma3 and sigma4 domains of RNA polymerase sigma factors"/>
    <property type="match status" value="1"/>
</dbReference>
<sequence length="187" mass="20702">MTSDVEIIERSRRHPESFAAIFDRHHRAIHAYVARRAGSQAADDVLAEVFTAAFSQRAEFVSEAGSALPWLYGIARNLTHRHFRSTASAQRAFGMWAALQPDASNTHDDEVIAGVDSERRWVAVRDGLAAVASDDREALLLYAWEELSYTEIAEVVGVPVGTVRSRIHRARAALRAGLIPALEETPR</sequence>
<feature type="domain" description="RNA polymerase sigma factor 70 region 4 type 2" evidence="7">
    <location>
        <begin position="124"/>
        <end position="174"/>
    </location>
</feature>
<dbReference type="Gene3D" id="1.10.1740.10">
    <property type="match status" value="1"/>
</dbReference>
<dbReference type="PANTHER" id="PTHR43133">
    <property type="entry name" value="RNA POLYMERASE ECF-TYPE SIGMA FACTO"/>
    <property type="match status" value="1"/>
</dbReference>
<keyword evidence="3" id="KW-0731">Sigma factor</keyword>
<evidence type="ECO:0000313" key="9">
    <source>
        <dbReference type="Proteomes" id="UP001596072"/>
    </source>
</evidence>
<proteinExistence type="inferred from homology"/>
<dbReference type="NCBIfam" id="TIGR02937">
    <property type="entry name" value="sigma70-ECF"/>
    <property type="match status" value="1"/>
</dbReference>
<evidence type="ECO:0000256" key="4">
    <source>
        <dbReference type="ARBA" id="ARBA00023125"/>
    </source>
</evidence>
<evidence type="ECO:0000256" key="3">
    <source>
        <dbReference type="ARBA" id="ARBA00023082"/>
    </source>
</evidence>
<dbReference type="SUPFAM" id="SSF88946">
    <property type="entry name" value="Sigma2 domain of RNA polymerase sigma factors"/>
    <property type="match status" value="1"/>
</dbReference>
<dbReference type="PANTHER" id="PTHR43133:SF8">
    <property type="entry name" value="RNA POLYMERASE SIGMA FACTOR HI_1459-RELATED"/>
    <property type="match status" value="1"/>
</dbReference>
<dbReference type="InterPro" id="IPR013324">
    <property type="entry name" value="RNA_pol_sigma_r3/r4-like"/>
</dbReference>
<evidence type="ECO:0000256" key="2">
    <source>
        <dbReference type="ARBA" id="ARBA00023015"/>
    </source>
</evidence>
<keyword evidence="5" id="KW-0804">Transcription</keyword>
<keyword evidence="2" id="KW-0805">Transcription regulation</keyword>
<organism evidence="8 9">
    <name type="scientific">Nocardioides vastitatis</name>
    <dbReference type="NCBI Taxonomy" id="2568655"/>
    <lineage>
        <taxon>Bacteria</taxon>
        <taxon>Bacillati</taxon>
        <taxon>Actinomycetota</taxon>
        <taxon>Actinomycetes</taxon>
        <taxon>Propionibacteriales</taxon>
        <taxon>Nocardioidaceae</taxon>
        <taxon>Nocardioides</taxon>
    </lineage>
</organism>
<dbReference type="Gene3D" id="1.10.10.10">
    <property type="entry name" value="Winged helix-like DNA-binding domain superfamily/Winged helix DNA-binding domain"/>
    <property type="match status" value="1"/>
</dbReference>
<dbReference type="InterPro" id="IPR014284">
    <property type="entry name" value="RNA_pol_sigma-70_dom"/>
</dbReference>
<dbReference type="InterPro" id="IPR039425">
    <property type="entry name" value="RNA_pol_sigma-70-like"/>
</dbReference>
<dbReference type="InterPro" id="IPR013249">
    <property type="entry name" value="RNA_pol_sigma70_r4_t2"/>
</dbReference>
<name>A0ABW0ZFC9_9ACTN</name>
<comment type="caution">
    <text evidence="8">The sequence shown here is derived from an EMBL/GenBank/DDBJ whole genome shotgun (WGS) entry which is preliminary data.</text>
</comment>